<keyword evidence="4" id="KW-1185">Reference proteome</keyword>
<feature type="transmembrane region" description="Helical" evidence="1">
    <location>
        <begin position="165"/>
        <end position="184"/>
    </location>
</feature>
<dbReference type="Proteomes" id="UP000269157">
    <property type="component" value="Unassembled WGS sequence"/>
</dbReference>
<evidence type="ECO:0000256" key="1">
    <source>
        <dbReference type="SAM" id="Phobius"/>
    </source>
</evidence>
<gene>
    <name evidence="3" type="ORF">BCF46_1475</name>
</gene>
<reference evidence="3 4" key="1">
    <citation type="submission" date="2018-10" db="EMBL/GenBank/DDBJ databases">
        <title>Genomic Encyclopedia of Archaeal and Bacterial Type Strains, Phase II (KMG-II): from individual species to whole genera.</title>
        <authorList>
            <person name="Goeker M."/>
        </authorList>
    </citation>
    <scope>NUCLEOTIDE SEQUENCE [LARGE SCALE GENOMIC DNA]</scope>
    <source>
        <strain evidence="3 4">DSM 29466</strain>
    </source>
</reference>
<sequence>MRMKSLGILIVAALLPVGAVQASQVQVFNDVAASSGGPNGIRGTVNCSAACSVLTNAGGSFGFGDPGELFEFPFNGNNPSNELTWMNSVLNTSYGLGDSSKVDSTSSGVNYVTSFLYVILKIGQSPSHTILRNDSGGALTFSYDKASGAQGGLSHYVQVGQIPTVPLPAGGMLLLSALGAFGLAKKRRR</sequence>
<dbReference type="NCBIfam" id="TIGR03370">
    <property type="entry name" value="VPLPA-CTERM"/>
    <property type="match status" value="1"/>
</dbReference>
<keyword evidence="1" id="KW-0812">Transmembrane</keyword>
<keyword evidence="1" id="KW-1133">Transmembrane helix</keyword>
<feature type="signal peptide" evidence="2">
    <location>
        <begin position="1"/>
        <end position="22"/>
    </location>
</feature>
<evidence type="ECO:0000313" key="3">
    <source>
        <dbReference type="EMBL" id="RLJ59327.1"/>
    </source>
</evidence>
<evidence type="ECO:0000256" key="2">
    <source>
        <dbReference type="SAM" id="SignalP"/>
    </source>
</evidence>
<protein>
    <submittedName>
        <fullName evidence="3">Putative secreted protein</fullName>
    </submittedName>
</protein>
<name>A0A497WU74_9RHOB</name>
<dbReference type="AlphaFoldDB" id="A0A497WU74"/>
<keyword evidence="1" id="KW-0472">Membrane</keyword>
<feature type="chain" id="PRO_5019856415" evidence="2">
    <location>
        <begin position="23"/>
        <end position="189"/>
    </location>
</feature>
<dbReference type="InterPro" id="IPR022472">
    <property type="entry name" value="VPLPA-CTERM"/>
</dbReference>
<evidence type="ECO:0000313" key="4">
    <source>
        <dbReference type="Proteomes" id="UP000269157"/>
    </source>
</evidence>
<keyword evidence="2" id="KW-0732">Signal</keyword>
<accession>A0A497WU74</accession>
<organism evidence="3 4">
    <name type="scientific">Litoreibacter meonggei</name>
    <dbReference type="NCBI Taxonomy" id="1049199"/>
    <lineage>
        <taxon>Bacteria</taxon>
        <taxon>Pseudomonadati</taxon>
        <taxon>Pseudomonadota</taxon>
        <taxon>Alphaproteobacteria</taxon>
        <taxon>Rhodobacterales</taxon>
        <taxon>Roseobacteraceae</taxon>
        <taxon>Litoreibacter</taxon>
    </lineage>
</organism>
<comment type="caution">
    <text evidence="3">The sequence shown here is derived from an EMBL/GenBank/DDBJ whole genome shotgun (WGS) entry which is preliminary data.</text>
</comment>
<dbReference type="EMBL" id="RCCE01000002">
    <property type="protein sequence ID" value="RLJ59327.1"/>
    <property type="molecule type" value="Genomic_DNA"/>
</dbReference>
<proteinExistence type="predicted"/>